<evidence type="ECO:0000313" key="3">
    <source>
        <dbReference type="Proteomes" id="UP000635565"/>
    </source>
</evidence>
<reference evidence="2 3" key="1">
    <citation type="journal article" date="2021" name="Int. J. Syst. Evol. Microbiol.">
        <title>Reticulibacter mediterranei gen. nov., sp. nov., within the new family Reticulibacteraceae fam. nov., and Ktedonospora formicarum gen. nov., sp. nov., Ktedonobacter robiniae sp. nov., Dictyobacter formicarum sp. nov. and Dictyobacter arantiisoli sp. nov., belonging to the class Ktedonobacteria.</title>
        <authorList>
            <person name="Yabe S."/>
            <person name="Zheng Y."/>
            <person name="Wang C.M."/>
            <person name="Sakai Y."/>
            <person name="Abe K."/>
            <person name="Yokota A."/>
            <person name="Donadio S."/>
            <person name="Cavaletti L."/>
            <person name="Monciardini P."/>
        </authorList>
    </citation>
    <scope>NUCLEOTIDE SEQUENCE [LARGE SCALE GENOMIC DNA]</scope>
    <source>
        <strain evidence="2 3">SOSP1-9</strain>
    </source>
</reference>
<feature type="domain" description="N-acetyltransferase" evidence="1">
    <location>
        <begin position="185"/>
        <end position="344"/>
    </location>
</feature>
<dbReference type="InterPro" id="IPR000182">
    <property type="entry name" value="GNAT_dom"/>
</dbReference>
<dbReference type="Pfam" id="PF13527">
    <property type="entry name" value="Acetyltransf_9"/>
    <property type="match status" value="1"/>
</dbReference>
<organism evidence="2 3">
    <name type="scientific">Dictyobacter formicarum</name>
    <dbReference type="NCBI Taxonomy" id="2778368"/>
    <lineage>
        <taxon>Bacteria</taxon>
        <taxon>Bacillati</taxon>
        <taxon>Chloroflexota</taxon>
        <taxon>Ktedonobacteria</taxon>
        <taxon>Ktedonobacterales</taxon>
        <taxon>Dictyobacteraceae</taxon>
        <taxon>Dictyobacter</taxon>
    </lineage>
</organism>
<dbReference type="Proteomes" id="UP000635565">
    <property type="component" value="Unassembled WGS sequence"/>
</dbReference>
<dbReference type="PROSITE" id="PS51186">
    <property type="entry name" value="GNAT"/>
    <property type="match status" value="1"/>
</dbReference>
<evidence type="ECO:0000259" key="1">
    <source>
        <dbReference type="PROSITE" id="PS51186"/>
    </source>
</evidence>
<dbReference type="EMBL" id="BNJJ01000001">
    <property type="protein sequence ID" value="GHO82130.1"/>
    <property type="molecule type" value="Genomic_DNA"/>
</dbReference>
<dbReference type="InterPro" id="IPR016181">
    <property type="entry name" value="Acyl_CoA_acyltransferase"/>
</dbReference>
<gene>
    <name evidence="2" type="ORF">KSZ_01360</name>
</gene>
<dbReference type="SUPFAM" id="SSF55729">
    <property type="entry name" value="Acyl-CoA N-acyltransferases (Nat)"/>
    <property type="match status" value="1"/>
</dbReference>
<name>A0ABQ3V7N3_9CHLR</name>
<proteinExistence type="predicted"/>
<protein>
    <recommendedName>
        <fullName evidence="1">N-acetyltransferase domain-containing protein</fullName>
    </recommendedName>
</protein>
<comment type="caution">
    <text evidence="2">The sequence shown here is derived from an EMBL/GenBank/DDBJ whole genome shotgun (WGS) entry which is preliminary data.</text>
</comment>
<keyword evidence="3" id="KW-1185">Reference proteome</keyword>
<dbReference type="Gene3D" id="3.40.630.30">
    <property type="match status" value="2"/>
</dbReference>
<sequence length="454" mass="51707">MSITLDIAAADYTRDLGDGLIAHWSTAADTEKIAQAAGQVFRGKESDPFNDRLANAVRVYMSGRIPIMGPDDYAIVEDRNKEGNPVVAGICLQRMEWYYDDIPFKMSRPEIVFSHPDYRNRGLVRTLFEFVHARSAAEGRLLDGITGIYYFYRQFGYEYALDLDSGKGVYLTSIPKAKEGEVELYTLREATETDLPQMQAIYAQRDRSSHAVSTLVDQDYMQWLVEDWHDHPARAEFPSTQIIVDAQGQVQGWLSVPMQRRGRSLNVWSMYTRPHLNLQAMLSSLLRALQSYGQQIPAYKPDTEAFSEIKFYLGQQHPVYEALGSVATITEPGYAWYIRIADLPRFIRHIAPALEKRLLNSPVEGFTGELKLDFYRGGLRLAFKEGRLETVEDWRSTVMNYSADGGFPPLAFFKALLGYRSLAELRQSYPDAWVNNEVLFNTLFPAKPSWAIVL</sequence>
<accession>A0ABQ3V7N3</accession>
<evidence type="ECO:0000313" key="2">
    <source>
        <dbReference type="EMBL" id="GHO82130.1"/>
    </source>
</evidence>
<dbReference type="RefSeq" id="WP_236022756.1">
    <property type="nucleotide sequence ID" value="NZ_BNJJ01000001.1"/>
</dbReference>